<dbReference type="RefSeq" id="WP_119278723.1">
    <property type="nucleotide sequence ID" value="NZ_QWLA01000051.1"/>
</dbReference>
<dbReference type="Proteomes" id="UP000265341">
    <property type="component" value="Unassembled WGS sequence"/>
</dbReference>
<dbReference type="AlphaFoldDB" id="A0A399EMS5"/>
<proteinExistence type="predicted"/>
<comment type="caution">
    <text evidence="1">The sequence shown here is derived from an EMBL/GenBank/DDBJ whole genome shotgun (WGS) entry which is preliminary data.</text>
</comment>
<reference evidence="1 2" key="1">
    <citation type="submission" date="2018-08" db="EMBL/GenBank/DDBJ databases">
        <title>Meiothermus roseus NBRC 110900 genome sequencing project.</title>
        <authorList>
            <person name="Da Costa M.S."/>
            <person name="Albuquerque L."/>
            <person name="Raposo P."/>
            <person name="Froufe H.J.C."/>
            <person name="Barroso C.S."/>
            <person name="Egas C."/>
        </authorList>
    </citation>
    <scope>NUCLEOTIDE SEQUENCE [LARGE SCALE GENOMIC DNA]</scope>
    <source>
        <strain evidence="1 2">NBRC 110900</strain>
    </source>
</reference>
<keyword evidence="2" id="KW-1185">Reference proteome</keyword>
<name>A0A399EMS5_9DEIN</name>
<protein>
    <submittedName>
        <fullName evidence="1">Uncharacterized protein</fullName>
    </submittedName>
</protein>
<evidence type="ECO:0000313" key="1">
    <source>
        <dbReference type="EMBL" id="RIH84813.1"/>
    </source>
</evidence>
<organism evidence="1 2">
    <name type="scientific">Calidithermus roseus</name>
    <dbReference type="NCBI Taxonomy" id="1644118"/>
    <lineage>
        <taxon>Bacteria</taxon>
        <taxon>Thermotogati</taxon>
        <taxon>Deinococcota</taxon>
        <taxon>Deinococci</taxon>
        <taxon>Thermales</taxon>
        <taxon>Thermaceae</taxon>
        <taxon>Calidithermus</taxon>
    </lineage>
</organism>
<dbReference type="EMBL" id="QWLA01000051">
    <property type="protein sequence ID" value="RIH84813.1"/>
    <property type="molecule type" value="Genomic_DNA"/>
</dbReference>
<gene>
    <name evidence="1" type="ORF">Mrose_02472</name>
</gene>
<dbReference type="OrthoDB" id="9843450at2"/>
<sequence>MRFHFPSSEIVPADVLAEAQRLMARIRESSWWSAELTCPQARQNRFFLRNQVQVRLADADKALQTIRQSLEEHKCSPQAAVEAAYQVLIRLARLWRELEEAEGHRQKTASKALDY</sequence>
<evidence type="ECO:0000313" key="2">
    <source>
        <dbReference type="Proteomes" id="UP000265341"/>
    </source>
</evidence>
<accession>A0A399EMS5</accession>